<reference evidence="5" key="1">
    <citation type="submission" date="2023-08" db="EMBL/GenBank/DDBJ databases">
        <authorList>
            <person name="Alioto T."/>
            <person name="Alioto T."/>
            <person name="Gomez Garrido J."/>
        </authorList>
    </citation>
    <scope>NUCLEOTIDE SEQUENCE</scope>
</reference>
<proteinExistence type="predicted"/>
<gene>
    <name evidence="5" type="ORF">OCTVUL_1B012753</name>
</gene>
<evidence type="ECO:0000256" key="3">
    <source>
        <dbReference type="SAM" id="Coils"/>
    </source>
</evidence>
<evidence type="ECO:0000256" key="2">
    <source>
        <dbReference type="ARBA" id="ARBA00023242"/>
    </source>
</evidence>
<accession>A0AA36ASI0</accession>
<feature type="coiled-coil region" evidence="3">
    <location>
        <begin position="52"/>
        <end position="114"/>
    </location>
</feature>
<protein>
    <submittedName>
        <fullName evidence="5">Uncharacterized protein</fullName>
    </submittedName>
</protein>
<dbReference type="EMBL" id="OX597816">
    <property type="protein sequence ID" value="CAI9720447.1"/>
    <property type="molecule type" value="Genomic_DNA"/>
</dbReference>
<evidence type="ECO:0000256" key="1">
    <source>
        <dbReference type="ARBA" id="ARBA00004123"/>
    </source>
</evidence>
<name>A0AA36ASI0_OCTVU</name>
<dbReference type="AlphaFoldDB" id="A0AA36ASI0"/>
<keyword evidence="3" id="KW-0175">Coiled coil</keyword>
<dbReference type="PANTHER" id="PTHR46297:SF1">
    <property type="entry name" value="ZINC FINGER CCCH-TYPE WITH G PATCH DOMAIN-CONTAINING PROTEIN"/>
    <property type="match status" value="1"/>
</dbReference>
<dbReference type="PANTHER" id="PTHR46297">
    <property type="entry name" value="ZINC FINGER CCCH-TYPE WITH G PATCH DOMAIN-CONTAINING PROTEIN"/>
    <property type="match status" value="1"/>
</dbReference>
<evidence type="ECO:0000256" key="4">
    <source>
        <dbReference type="SAM" id="MobiDB-lite"/>
    </source>
</evidence>
<dbReference type="GO" id="GO:0000978">
    <property type="term" value="F:RNA polymerase II cis-regulatory region sequence-specific DNA binding"/>
    <property type="evidence" value="ECO:0007669"/>
    <property type="project" value="TreeGrafter"/>
</dbReference>
<organism evidence="5 6">
    <name type="scientific">Octopus vulgaris</name>
    <name type="common">Common octopus</name>
    <dbReference type="NCBI Taxonomy" id="6645"/>
    <lineage>
        <taxon>Eukaryota</taxon>
        <taxon>Metazoa</taxon>
        <taxon>Spiralia</taxon>
        <taxon>Lophotrochozoa</taxon>
        <taxon>Mollusca</taxon>
        <taxon>Cephalopoda</taxon>
        <taxon>Coleoidea</taxon>
        <taxon>Octopodiformes</taxon>
        <taxon>Octopoda</taxon>
        <taxon>Incirrata</taxon>
        <taxon>Octopodidae</taxon>
        <taxon>Octopus</taxon>
    </lineage>
</organism>
<sequence length="124" mass="14359">MSRGRKVDHVGKHFQNAGKTKNKVKSTNTESCKEISLQELSKKSDRTLNIQLMKTEGELRRVDREIIKLRQSISRNEDRNQSVVKSVQEKLSNLETYKSQLKASEKAIGQQKNQRHAHKKLTIF</sequence>
<dbReference type="GO" id="GO:0005634">
    <property type="term" value="C:nucleus"/>
    <property type="evidence" value="ECO:0007669"/>
    <property type="project" value="UniProtKB-SubCell"/>
</dbReference>
<comment type="subcellular location">
    <subcellularLocation>
        <location evidence="1">Nucleus</location>
    </subcellularLocation>
</comment>
<feature type="region of interest" description="Disordered" evidence="4">
    <location>
        <begin position="1"/>
        <end position="29"/>
    </location>
</feature>
<dbReference type="GO" id="GO:0001227">
    <property type="term" value="F:DNA-binding transcription repressor activity, RNA polymerase II-specific"/>
    <property type="evidence" value="ECO:0007669"/>
    <property type="project" value="TreeGrafter"/>
</dbReference>
<evidence type="ECO:0000313" key="6">
    <source>
        <dbReference type="Proteomes" id="UP001162480"/>
    </source>
</evidence>
<feature type="compositionally biased region" description="Basic and acidic residues" evidence="4">
    <location>
        <begin position="1"/>
        <end position="11"/>
    </location>
</feature>
<dbReference type="Proteomes" id="UP001162480">
    <property type="component" value="Chromosome 3"/>
</dbReference>
<keyword evidence="2" id="KW-0539">Nucleus</keyword>
<keyword evidence="6" id="KW-1185">Reference proteome</keyword>
<evidence type="ECO:0000313" key="5">
    <source>
        <dbReference type="EMBL" id="CAI9720447.1"/>
    </source>
</evidence>